<comment type="similarity">
    <text evidence="1">Belongs to the aldo/keto reductase family.</text>
</comment>
<name>A0A1L8E173_9DIPT</name>
<dbReference type="GO" id="GO:0016616">
    <property type="term" value="F:oxidoreductase activity, acting on the CH-OH group of donors, NAD or NADP as acceptor"/>
    <property type="evidence" value="ECO:0007669"/>
    <property type="project" value="UniProtKB-ARBA"/>
</dbReference>
<dbReference type="InterPro" id="IPR036812">
    <property type="entry name" value="NAD(P)_OxRdtase_dom_sf"/>
</dbReference>
<dbReference type="SUPFAM" id="SSF51430">
    <property type="entry name" value="NAD(P)-linked oxidoreductase"/>
    <property type="match status" value="1"/>
</dbReference>
<evidence type="ECO:0000256" key="6">
    <source>
        <dbReference type="PIRSR" id="PIRSR000097-3"/>
    </source>
</evidence>
<organism evidence="8">
    <name type="scientific">Nyssomyia neivai</name>
    <dbReference type="NCBI Taxonomy" id="330878"/>
    <lineage>
        <taxon>Eukaryota</taxon>
        <taxon>Metazoa</taxon>
        <taxon>Ecdysozoa</taxon>
        <taxon>Arthropoda</taxon>
        <taxon>Hexapoda</taxon>
        <taxon>Insecta</taxon>
        <taxon>Pterygota</taxon>
        <taxon>Neoptera</taxon>
        <taxon>Endopterygota</taxon>
        <taxon>Diptera</taxon>
        <taxon>Nematocera</taxon>
        <taxon>Psychodoidea</taxon>
        <taxon>Psychodidae</taxon>
        <taxon>Nyssomyia</taxon>
    </lineage>
</organism>
<evidence type="ECO:0000256" key="5">
    <source>
        <dbReference type="PIRSR" id="PIRSR000097-2"/>
    </source>
</evidence>
<evidence type="ECO:0000259" key="7">
    <source>
        <dbReference type="Pfam" id="PF00248"/>
    </source>
</evidence>
<keyword evidence="8" id="KW-0406">Ion transport</keyword>
<dbReference type="EMBL" id="GFDF01001839">
    <property type="protein sequence ID" value="JAV12245.1"/>
    <property type="molecule type" value="Transcribed_RNA"/>
</dbReference>
<evidence type="ECO:0000256" key="2">
    <source>
        <dbReference type="ARBA" id="ARBA00022857"/>
    </source>
</evidence>
<proteinExistence type="inferred from homology"/>
<dbReference type="GO" id="GO:0034220">
    <property type="term" value="P:monoatomic ion transmembrane transport"/>
    <property type="evidence" value="ECO:0007669"/>
    <property type="project" value="UniProtKB-KW"/>
</dbReference>
<evidence type="ECO:0000313" key="8">
    <source>
        <dbReference type="EMBL" id="JAV12245.1"/>
    </source>
</evidence>
<keyword evidence="8" id="KW-0813">Transport</keyword>
<feature type="binding site" evidence="5">
    <location>
        <position position="119"/>
    </location>
    <ligand>
        <name>substrate</name>
    </ligand>
</feature>
<feature type="site" description="Lowers pKa of active site Tyr" evidence="6">
    <location>
        <position position="86"/>
    </location>
</feature>
<protein>
    <submittedName>
        <fullName evidence="8">Putative voltage-gated shaker-like k+ channel subunit beta/kcnab</fullName>
    </submittedName>
</protein>
<dbReference type="InterPro" id="IPR023210">
    <property type="entry name" value="NADP_OxRdtase_dom"/>
</dbReference>
<dbReference type="InterPro" id="IPR018170">
    <property type="entry name" value="Aldo/ket_reductase_CS"/>
</dbReference>
<keyword evidence="3" id="KW-0560">Oxidoreductase</keyword>
<dbReference type="CDD" id="cd19136">
    <property type="entry name" value="AKR_DrGR-like"/>
    <property type="match status" value="1"/>
</dbReference>
<feature type="active site" description="Proton donor" evidence="4">
    <location>
        <position position="57"/>
    </location>
</feature>
<dbReference type="PRINTS" id="PR00069">
    <property type="entry name" value="ALDKETRDTASE"/>
</dbReference>
<keyword evidence="8" id="KW-0407">Ion channel</keyword>
<dbReference type="PANTHER" id="PTHR43827:SF3">
    <property type="entry name" value="NADP-DEPENDENT OXIDOREDUCTASE DOMAIN-CONTAINING PROTEIN"/>
    <property type="match status" value="1"/>
</dbReference>
<evidence type="ECO:0000256" key="1">
    <source>
        <dbReference type="ARBA" id="ARBA00007905"/>
    </source>
</evidence>
<keyword evidence="2" id="KW-0521">NADP</keyword>
<sequence length="295" mass="33387">MSASKLAACKNILLNSGHQIPLIGLGTYLITDPEVVHSALDYALGAGYRHIDTATCYKNELQLGNALKELLPKYNLAREDIFITSKLIPDPKYEEYVLDIVETSVRKLQVDYIDLYLVHWPAAKGVSMHSPENSKFRDITWKGLVGAQKKGLLRSIGVSNYLERHLDELLANSYGIPPAVNQVEWHPHHYSPELLEYCEKKGIFLQAYSSFGGGSGFLTEDPFVKDIAKKLGKKESQVLLRWATQKNIGVIPKARSKQHIVDNLALDFDIPEEDMKILDNMEHREKYSWNPEPIN</sequence>
<evidence type="ECO:0000256" key="4">
    <source>
        <dbReference type="PIRSR" id="PIRSR000097-1"/>
    </source>
</evidence>
<dbReference type="PIRSF" id="PIRSF000097">
    <property type="entry name" value="AKR"/>
    <property type="match status" value="1"/>
</dbReference>
<feature type="domain" description="NADP-dependent oxidoreductase" evidence="7">
    <location>
        <begin position="23"/>
        <end position="281"/>
    </location>
</feature>
<dbReference type="Gene3D" id="3.20.20.100">
    <property type="entry name" value="NADP-dependent oxidoreductase domain"/>
    <property type="match status" value="1"/>
</dbReference>
<dbReference type="PROSITE" id="PS00798">
    <property type="entry name" value="ALDOKETO_REDUCTASE_1"/>
    <property type="match status" value="1"/>
</dbReference>
<reference evidence="8" key="1">
    <citation type="submission" date="2016-12" db="EMBL/GenBank/DDBJ databases">
        <title>An insight into the sialome and mialome of the sand fly, Nyssomyia neivai.</title>
        <authorList>
            <person name="Sebastian V."/>
            <person name="Goulart T.M."/>
            <person name="Oliveira W."/>
            <person name="Calvo E."/>
            <person name="Oliveira L.F."/>
            <person name="Pinto M.C."/>
            <person name="Rosselino A.M."/>
            <person name="Ribeiro J.M."/>
        </authorList>
    </citation>
    <scope>NUCLEOTIDE SEQUENCE</scope>
</reference>
<dbReference type="PANTHER" id="PTHR43827">
    <property type="entry name" value="2,5-DIKETO-D-GLUCONIC ACID REDUCTASE"/>
    <property type="match status" value="1"/>
</dbReference>
<dbReference type="FunFam" id="3.20.20.100:FF:000002">
    <property type="entry name" value="2,5-diketo-D-gluconic acid reductase A"/>
    <property type="match status" value="1"/>
</dbReference>
<evidence type="ECO:0000256" key="3">
    <source>
        <dbReference type="ARBA" id="ARBA00023002"/>
    </source>
</evidence>
<dbReference type="InterPro" id="IPR020471">
    <property type="entry name" value="AKR"/>
</dbReference>
<dbReference type="AlphaFoldDB" id="A0A1L8E173"/>
<dbReference type="Pfam" id="PF00248">
    <property type="entry name" value="Aldo_ket_red"/>
    <property type="match status" value="1"/>
</dbReference>
<accession>A0A1L8E173</accession>